<feature type="domain" description="Chitin-binding type-1" evidence="3">
    <location>
        <begin position="10"/>
        <end position="51"/>
    </location>
</feature>
<dbReference type="EMBL" id="MCOG01000391">
    <property type="protein sequence ID" value="ORY10605.1"/>
    <property type="molecule type" value="Genomic_DNA"/>
</dbReference>
<dbReference type="OrthoDB" id="1193027at2759"/>
<dbReference type="PROSITE" id="PS50941">
    <property type="entry name" value="CHIT_BIND_I_2"/>
    <property type="match status" value="1"/>
</dbReference>
<feature type="disulfide bond" evidence="2">
    <location>
        <begin position="20"/>
        <end position="32"/>
    </location>
</feature>
<evidence type="ECO:0000313" key="5">
    <source>
        <dbReference type="Proteomes" id="UP000193920"/>
    </source>
</evidence>
<proteinExistence type="predicted"/>
<organism evidence="4 5">
    <name type="scientific">Neocallimastix californiae</name>
    <dbReference type="NCBI Taxonomy" id="1754190"/>
    <lineage>
        <taxon>Eukaryota</taxon>
        <taxon>Fungi</taxon>
        <taxon>Fungi incertae sedis</taxon>
        <taxon>Chytridiomycota</taxon>
        <taxon>Chytridiomycota incertae sedis</taxon>
        <taxon>Neocallimastigomycetes</taxon>
        <taxon>Neocallimastigales</taxon>
        <taxon>Neocallimastigaceae</taxon>
        <taxon>Neocallimastix</taxon>
    </lineage>
</organism>
<gene>
    <name evidence="4" type="ORF">LY90DRAFT_637747</name>
</gene>
<dbReference type="Gene3D" id="3.30.60.10">
    <property type="entry name" value="Endochitinase-like"/>
    <property type="match status" value="1"/>
</dbReference>
<keyword evidence="1 2" id="KW-0147">Chitin-binding</keyword>
<name>A0A1Y1ZL81_9FUNG</name>
<dbReference type="Pfam" id="PF00187">
    <property type="entry name" value="Chitin_bind_1"/>
    <property type="match status" value="1"/>
</dbReference>
<evidence type="ECO:0000313" key="4">
    <source>
        <dbReference type="EMBL" id="ORY10605.1"/>
    </source>
</evidence>
<dbReference type="InterPro" id="IPR036861">
    <property type="entry name" value="Endochitinase-like_sf"/>
</dbReference>
<reference evidence="4 5" key="1">
    <citation type="submission" date="2016-08" db="EMBL/GenBank/DDBJ databases">
        <title>A Parts List for Fungal Cellulosomes Revealed by Comparative Genomics.</title>
        <authorList>
            <consortium name="DOE Joint Genome Institute"/>
            <person name="Haitjema C.H."/>
            <person name="Gilmore S.P."/>
            <person name="Henske J.K."/>
            <person name="Solomon K.V."/>
            <person name="De Groot R."/>
            <person name="Kuo A."/>
            <person name="Mondo S.J."/>
            <person name="Salamov A.A."/>
            <person name="Labutti K."/>
            <person name="Zhao Z."/>
            <person name="Chiniquy J."/>
            <person name="Barry K."/>
            <person name="Brewer H.M."/>
            <person name="Purvine S.O."/>
            <person name="Wright A.T."/>
            <person name="Boxma B."/>
            <person name="Van Alen T."/>
            <person name="Hackstein J.H."/>
            <person name="Baker S.E."/>
            <person name="Grigoriev I.V."/>
            <person name="O'Malley M.A."/>
        </authorList>
    </citation>
    <scope>NUCLEOTIDE SEQUENCE [LARGE SCALE GENOMIC DNA]</scope>
    <source>
        <strain evidence="4 5">G1</strain>
    </source>
</reference>
<sequence length="51" mass="5625">SKFGLCYGSDDRCGEQYGRCKGNKCCSKWGYCGTSSDHCKKGCQPKYGLCK</sequence>
<dbReference type="SMART" id="SM00270">
    <property type="entry name" value="ChtBD1"/>
    <property type="match status" value="1"/>
</dbReference>
<evidence type="ECO:0000256" key="1">
    <source>
        <dbReference type="ARBA" id="ARBA00022669"/>
    </source>
</evidence>
<dbReference type="Proteomes" id="UP000193920">
    <property type="component" value="Unassembled WGS sequence"/>
</dbReference>
<comment type="caution">
    <text evidence="4">The sequence shown here is derived from an EMBL/GenBank/DDBJ whole genome shotgun (WGS) entry which is preliminary data.</text>
</comment>
<comment type="caution">
    <text evidence="2">Lacks conserved residue(s) required for the propagation of feature annotation.</text>
</comment>
<dbReference type="SUPFAM" id="SSF57016">
    <property type="entry name" value="Plant lectins/antimicrobial peptides"/>
    <property type="match status" value="1"/>
</dbReference>
<feature type="disulfide bond" evidence="2">
    <location>
        <begin position="25"/>
        <end position="39"/>
    </location>
</feature>
<protein>
    <recommendedName>
        <fullName evidence="3">Chitin-binding type-1 domain-containing protein</fullName>
    </recommendedName>
</protein>
<accession>A0A1Y1ZL81</accession>
<dbReference type="GO" id="GO:0008061">
    <property type="term" value="F:chitin binding"/>
    <property type="evidence" value="ECO:0007669"/>
    <property type="project" value="UniProtKB-UniRule"/>
</dbReference>
<keyword evidence="2" id="KW-1015">Disulfide bond</keyword>
<feature type="non-terminal residue" evidence="4">
    <location>
        <position position="1"/>
    </location>
</feature>
<dbReference type="InterPro" id="IPR001002">
    <property type="entry name" value="Chitin-bd_1"/>
</dbReference>
<evidence type="ECO:0000256" key="2">
    <source>
        <dbReference type="PROSITE-ProRule" id="PRU00261"/>
    </source>
</evidence>
<keyword evidence="5" id="KW-1185">Reference proteome</keyword>
<evidence type="ECO:0000259" key="3">
    <source>
        <dbReference type="PROSITE" id="PS50941"/>
    </source>
</evidence>
<dbReference type="AlphaFoldDB" id="A0A1Y1ZL81"/>